<dbReference type="SUPFAM" id="SSF46785">
    <property type="entry name" value="Winged helix' DNA-binding domain"/>
    <property type="match status" value="1"/>
</dbReference>
<evidence type="ECO:0000256" key="1">
    <source>
        <dbReference type="ARBA" id="ARBA00023015"/>
    </source>
</evidence>
<dbReference type="InterPro" id="IPR002577">
    <property type="entry name" value="HTH_HxlR"/>
</dbReference>
<evidence type="ECO:0000256" key="3">
    <source>
        <dbReference type="ARBA" id="ARBA00023163"/>
    </source>
</evidence>
<keyword evidence="3" id="KW-0804">Transcription</keyword>
<protein>
    <submittedName>
        <fullName evidence="5">Winged helix-turn-helix transcriptional regulator</fullName>
    </submittedName>
</protein>
<dbReference type="Pfam" id="PF01638">
    <property type="entry name" value="HxlR"/>
    <property type="match status" value="1"/>
</dbReference>
<dbReference type="PANTHER" id="PTHR33204:SF29">
    <property type="entry name" value="TRANSCRIPTIONAL REGULATOR"/>
    <property type="match status" value="1"/>
</dbReference>
<name>A0A9J6P018_9CLOT</name>
<reference evidence="5" key="1">
    <citation type="journal article" date="2021" name="mSystems">
        <title>Bacteria and Archaea Synergistically Convert Glycine Betaine to Biogenic Methane in the Formosa Cold Seep of the South China Sea.</title>
        <authorList>
            <person name="Li L."/>
            <person name="Zhang W."/>
            <person name="Zhang S."/>
            <person name="Song L."/>
            <person name="Sun Q."/>
            <person name="Zhang H."/>
            <person name="Xiang H."/>
            <person name="Dong X."/>
        </authorList>
    </citation>
    <scope>NUCLEOTIDE SEQUENCE</scope>
    <source>
        <strain evidence="5">ZWT</strain>
    </source>
</reference>
<accession>A0A9J6P018</accession>
<dbReference type="InterPro" id="IPR036388">
    <property type="entry name" value="WH-like_DNA-bd_sf"/>
</dbReference>
<reference evidence="5" key="2">
    <citation type="submission" date="2021-04" db="EMBL/GenBank/DDBJ databases">
        <authorList>
            <person name="Dong X."/>
        </authorList>
    </citation>
    <scope>NUCLEOTIDE SEQUENCE</scope>
    <source>
        <strain evidence="5">ZWT</strain>
    </source>
</reference>
<proteinExistence type="predicted"/>
<dbReference type="InterPro" id="IPR036390">
    <property type="entry name" value="WH_DNA-bd_sf"/>
</dbReference>
<gene>
    <name evidence="5" type="ORF">KDK92_06870</name>
</gene>
<evidence type="ECO:0000313" key="6">
    <source>
        <dbReference type="Proteomes" id="UP001056429"/>
    </source>
</evidence>
<keyword evidence="2" id="KW-0238">DNA-binding</keyword>
<dbReference type="PANTHER" id="PTHR33204">
    <property type="entry name" value="TRANSCRIPTIONAL REGULATOR, MARR FAMILY"/>
    <property type="match status" value="1"/>
</dbReference>
<dbReference type="RefSeq" id="WP_250858452.1">
    <property type="nucleotide sequence ID" value="NZ_JAGSOJ010000001.1"/>
</dbReference>
<keyword evidence="1" id="KW-0805">Transcription regulation</keyword>
<evidence type="ECO:0000313" key="5">
    <source>
        <dbReference type="EMBL" id="MCM1989457.1"/>
    </source>
</evidence>
<keyword evidence="6" id="KW-1185">Reference proteome</keyword>
<feature type="domain" description="HTH hxlR-type" evidence="4">
    <location>
        <begin position="6"/>
        <end position="105"/>
    </location>
</feature>
<dbReference type="PROSITE" id="PS51118">
    <property type="entry name" value="HTH_HXLR"/>
    <property type="match status" value="1"/>
</dbReference>
<dbReference type="Proteomes" id="UP001056429">
    <property type="component" value="Unassembled WGS sequence"/>
</dbReference>
<evidence type="ECO:0000256" key="2">
    <source>
        <dbReference type="ARBA" id="ARBA00023125"/>
    </source>
</evidence>
<comment type="caution">
    <text evidence="5">The sequence shown here is derived from an EMBL/GenBank/DDBJ whole genome shotgun (WGS) entry which is preliminary data.</text>
</comment>
<dbReference type="EMBL" id="JAGSOJ010000001">
    <property type="protein sequence ID" value="MCM1989457.1"/>
    <property type="molecule type" value="Genomic_DNA"/>
</dbReference>
<dbReference type="Gene3D" id="1.10.10.10">
    <property type="entry name" value="Winged helix-like DNA-binding domain superfamily/Winged helix DNA-binding domain"/>
    <property type="match status" value="1"/>
</dbReference>
<sequence>MEKFNKDYVKASLSVIGGKWKASILWNIHPNPMRFNELNRAIPEITKKMLVQQLRELEQDGIIHRTVHNVIPPKVEYSLTEYGETLCPIFKTLHDWGENHLAFSKNIPSSED</sequence>
<organism evidence="5 6">
    <name type="scientific">Oceanirhabdus seepicola</name>
    <dbReference type="NCBI Taxonomy" id="2828781"/>
    <lineage>
        <taxon>Bacteria</taxon>
        <taxon>Bacillati</taxon>
        <taxon>Bacillota</taxon>
        <taxon>Clostridia</taxon>
        <taxon>Eubacteriales</taxon>
        <taxon>Clostridiaceae</taxon>
        <taxon>Oceanirhabdus</taxon>
    </lineage>
</organism>
<dbReference type="GO" id="GO:0003677">
    <property type="term" value="F:DNA binding"/>
    <property type="evidence" value="ECO:0007669"/>
    <property type="project" value="UniProtKB-KW"/>
</dbReference>
<dbReference type="AlphaFoldDB" id="A0A9J6P018"/>
<evidence type="ECO:0000259" key="4">
    <source>
        <dbReference type="PROSITE" id="PS51118"/>
    </source>
</evidence>